<evidence type="ECO:0000256" key="1">
    <source>
        <dbReference type="SAM" id="MobiDB-lite"/>
    </source>
</evidence>
<keyword evidence="3" id="KW-1185">Reference proteome</keyword>
<organism evidence="2 3">
    <name type="scientific">Massariosphaeria phaeospora</name>
    <dbReference type="NCBI Taxonomy" id="100035"/>
    <lineage>
        <taxon>Eukaryota</taxon>
        <taxon>Fungi</taxon>
        <taxon>Dikarya</taxon>
        <taxon>Ascomycota</taxon>
        <taxon>Pezizomycotina</taxon>
        <taxon>Dothideomycetes</taxon>
        <taxon>Pleosporomycetidae</taxon>
        <taxon>Pleosporales</taxon>
        <taxon>Pleosporales incertae sedis</taxon>
        <taxon>Massariosphaeria</taxon>
    </lineage>
</organism>
<feature type="compositionally biased region" description="Low complexity" evidence="1">
    <location>
        <begin position="22"/>
        <end position="57"/>
    </location>
</feature>
<feature type="compositionally biased region" description="Pro residues" evidence="1">
    <location>
        <begin position="10"/>
        <end position="21"/>
    </location>
</feature>
<evidence type="ECO:0000313" key="2">
    <source>
        <dbReference type="EMBL" id="KAF2872778.1"/>
    </source>
</evidence>
<proteinExistence type="predicted"/>
<feature type="compositionally biased region" description="Acidic residues" evidence="1">
    <location>
        <begin position="62"/>
        <end position="72"/>
    </location>
</feature>
<dbReference type="OrthoDB" id="3694302at2759"/>
<protein>
    <submittedName>
        <fullName evidence="2">Uncharacterized protein</fullName>
    </submittedName>
</protein>
<dbReference type="Proteomes" id="UP000481861">
    <property type="component" value="Unassembled WGS sequence"/>
</dbReference>
<name>A0A7C8M9J2_9PLEO</name>
<sequence>MLFLPFFPHHSPPSPSAPSPAPLSSSPSSSSPLISISPSPSLSSSPSSTSSSLISSSWIEIDSPEWTDEQLLDDARPGRRNAKQREGVAQAQAQCGVSEECCFYVGEVDGVEGEGDREMGRGR</sequence>
<comment type="caution">
    <text evidence="2">The sequence shown here is derived from an EMBL/GenBank/DDBJ whole genome shotgun (WGS) entry which is preliminary data.</text>
</comment>
<gene>
    <name evidence="2" type="ORF">BDV95DRAFT_662478</name>
</gene>
<dbReference type="EMBL" id="JAADJZ010000009">
    <property type="protein sequence ID" value="KAF2872778.1"/>
    <property type="molecule type" value="Genomic_DNA"/>
</dbReference>
<reference evidence="2 3" key="1">
    <citation type="submission" date="2020-01" db="EMBL/GenBank/DDBJ databases">
        <authorList>
            <consortium name="DOE Joint Genome Institute"/>
            <person name="Haridas S."/>
            <person name="Albert R."/>
            <person name="Binder M."/>
            <person name="Bloem J."/>
            <person name="Labutti K."/>
            <person name="Salamov A."/>
            <person name="Andreopoulos B."/>
            <person name="Baker S.E."/>
            <person name="Barry K."/>
            <person name="Bills G."/>
            <person name="Bluhm B.H."/>
            <person name="Cannon C."/>
            <person name="Castanera R."/>
            <person name="Culley D.E."/>
            <person name="Daum C."/>
            <person name="Ezra D."/>
            <person name="Gonzalez J.B."/>
            <person name="Henrissat B."/>
            <person name="Kuo A."/>
            <person name="Liang C."/>
            <person name="Lipzen A."/>
            <person name="Lutzoni F."/>
            <person name="Magnuson J."/>
            <person name="Mondo S."/>
            <person name="Nolan M."/>
            <person name="Ohm R."/>
            <person name="Pangilinan J."/>
            <person name="Park H.-J.H."/>
            <person name="Ramirez L."/>
            <person name="Alfaro M."/>
            <person name="Sun H."/>
            <person name="Tritt A."/>
            <person name="Yoshinaga Y."/>
            <person name="Zwiers L.-H.L."/>
            <person name="Turgeon B.G."/>
            <person name="Goodwin S.B."/>
            <person name="Spatafora J.W."/>
            <person name="Crous P.W."/>
            <person name="Grigoriev I.V."/>
        </authorList>
    </citation>
    <scope>NUCLEOTIDE SEQUENCE [LARGE SCALE GENOMIC DNA]</scope>
    <source>
        <strain evidence="2 3">CBS 611.86</strain>
    </source>
</reference>
<feature type="region of interest" description="Disordered" evidence="1">
    <location>
        <begin position="1"/>
        <end position="91"/>
    </location>
</feature>
<accession>A0A7C8M9J2</accession>
<evidence type="ECO:0000313" key="3">
    <source>
        <dbReference type="Proteomes" id="UP000481861"/>
    </source>
</evidence>
<dbReference type="AlphaFoldDB" id="A0A7C8M9J2"/>